<feature type="transmembrane region" description="Helical" evidence="8">
    <location>
        <begin position="93"/>
        <end position="112"/>
    </location>
</feature>
<organism evidence="10 11">
    <name type="scientific">Lactobacillus kalixensis DSM 16043</name>
    <dbReference type="NCBI Taxonomy" id="1423763"/>
    <lineage>
        <taxon>Bacteria</taxon>
        <taxon>Bacillati</taxon>
        <taxon>Bacillota</taxon>
        <taxon>Bacilli</taxon>
        <taxon>Lactobacillales</taxon>
        <taxon>Lactobacillaceae</taxon>
        <taxon>Lactobacillus</taxon>
    </lineage>
</organism>
<dbReference type="PANTHER" id="PTHR30445:SF9">
    <property type="match status" value="1"/>
</dbReference>
<sequence>MWHSICNFFLTNPSVAIFLTLGLGYLLGRFHIKNFKLGATVGVLLVGLVIGQMGKFQIAPVVKNIFFDLFIFTIGYEVGPAFIASFKKKGLKFIIQSVVFTIIAFIVAFGLFKIFHVQFGEAGGIIAGALTQSACIGTANSAIEALHISQAAKTAAMSQVAIAYALTYVFGTVGVLIFLKNIAPAILHKNLREATKQYIEKNHISSSTQGLKVSANIRVRAFKLEKDCKFIGKTVADFDNSNKGIAIEEVVRNGKFLTNLTQPLENQDVILVVGDIKDFAKFADEGHALSELDANNFPVSLTEKTVLLTKEFTSQKLEKILNHGVVIDSATHDGEKISDYTRLTEGDYVKLVGMTNYLSRAIKDIGYEKAAGTKTDVSYMSIGIFLGILLGAIVITIHTIPLTLGGGGGALFAGLYFGWLQQKHPNIGVIPPSTRWLLKSLGLNLFIGVVGLEAGSGFVQALKEMGWLVFVIGILVSILPHLLTLLFSKFVLKMNIVDNIGSLCGSGTITAALNAVNAETDSTVFALSYTPTYALGNIFLTVMAPLVVALLV</sequence>
<feature type="transmembrane region" description="Helical" evidence="8">
    <location>
        <begin position="441"/>
        <end position="461"/>
    </location>
</feature>
<dbReference type="Pfam" id="PF02080">
    <property type="entry name" value="TrkA_C"/>
    <property type="match status" value="1"/>
</dbReference>
<dbReference type="EMBL" id="AZFM01000026">
    <property type="protein sequence ID" value="KRL89284.1"/>
    <property type="molecule type" value="Genomic_DNA"/>
</dbReference>
<feature type="transmembrane region" description="Helical" evidence="8">
    <location>
        <begin position="403"/>
        <end position="420"/>
    </location>
</feature>
<dbReference type="PROSITE" id="PS51202">
    <property type="entry name" value="RCK_C"/>
    <property type="match status" value="1"/>
</dbReference>
<keyword evidence="4" id="KW-1003">Cell membrane</keyword>
<dbReference type="PATRIC" id="fig|1423763.3.peg.916"/>
<dbReference type="Proteomes" id="UP000051036">
    <property type="component" value="Unassembled WGS sequence"/>
</dbReference>
<evidence type="ECO:0000313" key="10">
    <source>
        <dbReference type="EMBL" id="KRL89284.1"/>
    </source>
</evidence>
<dbReference type="Gene3D" id="3.30.70.1450">
    <property type="entry name" value="Regulator of K+ conductance, C-terminal domain"/>
    <property type="match status" value="1"/>
</dbReference>
<evidence type="ECO:0000259" key="9">
    <source>
        <dbReference type="PROSITE" id="PS51202"/>
    </source>
</evidence>
<dbReference type="AlphaFoldDB" id="A0A0R1U9K7"/>
<evidence type="ECO:0000256" key="5">
    <source>
        <dbReference type="ARBA" id="ARBA00022692"/>
    </source>
</evidence>
<evidence type="ECO:0000256" key="6">
    <source>
        <dbReference type="ARBA" id="ARBA00022989"/>
    </source>
</evidence>
<dbReference type="PANTHER" id="PTHR30445">
    <property type="entry name" value="K(+)_H(+) ANTIPORTER SUBUNIT KHTT"/>
    <property type="match status" value="1"/>
</dbReference>
<protein>
    <submittedName>
        <fullName evidence="10">Aae family aspartate alanine exchanger</fullName>
    </submittedName>
</protein>
<evidence type="ECO:0000313" key="11">
    <source>
        <dbReference type="Proteomes" id="UP000051036"/>
    </source>
</evidence>
<feature type="domain" description="RCK C-terminal" evidence="9">
    <location>
        <begin position="206"/>
        <end position="288"/>
    </location>
</feature>
<dbReference type="OrthoDB" id="9155749at2"/>
<dbReference type="GO" id="GO:0008324">
    <property type="term" value="F:monoatomic cation transmembrane transporter activity"/>
    <property type="evidence" value="ECO:0007669"/>
    <property type="project" value="InterPro"/>
</dbReference>
<dbReference type="RefSeq" id="WP_057799373.1">
    <property type="nucleotide sequence ID" value="NZ_AZFM01000026.1"/>
</dbReference>
<dbReference type="SUPFAM" id="SSF116726">
    <property type="entry name" value="TrkA C-terminal domain-like"/>
    <property type="match status" value="1"/>
</dbReference>
<keyword evidence="5 8" id="KW-0812">Transmembrane</keyword>
<evidence type="ECO:0000256" key="8">
    <source>
        <dbReference type="SAM" id="Phobius"/>
    </source>
</evidence>
<comment type="subcellular location">
    <subcellularLocation>
        <location evidence="1">Cell membrane</location>
        <topology evidence="1">Multi-pass membrane protein</topology>
    </subcellularLocation>
</comment>
<comment type="similarity">
    <text evidence="2">Belongs to the AAE transporter (TC 2.A.81) family.</text>
</comment>
<evidence type="ECO:0000256" key="7">
    <source>
        <dbReference type="ARBA" id="ARBA00023136"/>
    </source>
</evidence>
<keyword evidence="3" id="KW-0813">Transport</keyword>
<feature type="transmembrane region" description="Helical" evidence="8">
    <location>
        <begin position="500"/>
        <end position="518"/>
    </location>
</feature>
<keyword evidence="6 8" id="KW-1133">Transmembrane helix</keyword>
<feature type="transmembrane region" description="Helical" evidence="8">
    <location>
        <begin position="65"/>
        <end position="86"/>
    </location>
</feature>
<keyword evidence="11" id="KW-1185">Reference proteome</keyword>
<evidence type="ECO:0000256" key="2">
    <source>
        <dbReference type="ARBA" id="ARBA00009854"/>
    </source>
</evidence>
<feature type="transmembrane region" description="Helical" evidence="8">
    <location>
        <begin position="161"/>
        <end position="179"/>
    </location>
</feature>
<comment type="caution">
    <text evidence="10">The sequence shown here is derived from an EMBL/GenBank/DDBJ whole genome shotgun (WGS) entry which is preliminary data.</text>
</comment>
<reference evidence="10 11" key="1">
    <citation type="journal article" date="2015" name="Genome Announc.">
        <title>Expanding the biotechnology potential of lactobacilli through comparative genomics of 213 strains and associated genera.</title>
        <authorList>
            <person name="Sun Z."/>
            <person name="Harris H.M."/>
            <person name="McCann A."/>
            <person name="Guo C."/>
            <person name="Argimon S."/>
            <person name="Zhang W."/>
            <person name="Yang X."/>
            <person name="Jeffery I.B."/>
            <person name="Cooney J.C."/>
            <person name="Kagawa T.F."/>
            <person name="Liu W."/>
            <person name="Song Y."/>
            <person name="Salvetti E."/>
            <person name="Wrobel A."/>
            <person name="Rasinkangas P."/>
            <person name="Parkhill J."/>
            <person name="Rea M.C."/>
            <person name="O'Sullivan O."/>
            <person name="Ritari J."/>
            <person name="Douillard F.P."/>
            <person name="Paul Ross R."/>
            <person name="Yang R."/>
            <person name="Briner A.E."/>
            <person name="Felis G.E."/>
            <person name="de Vos W.M."/>
            <person name="Barrangou R."/>
            <person name="Klaenhammer T.R."/>
            <person name="Caufield P.W."/>
            <person name="Cui Y."/>
            <person name="Zhang H."/>
            <person name="O'Toole P.W."/>
        </authorList>
    </citation>
    <scope>NUCLEOTIDE SEQUENCE [LARGE SCALE GENOMIC DNA]</scope>
    <source>
        <strain evidence="10 11">DSM 16043</strain>
    </source>
</reference>
<name>A0A0R1U9K7_9LACO</name>
<dbReference type="STRING" id="1423763.FC46_GL000901"/>
<evidence type="ECO:0000256" key="4">
    <source>
        <dbReference type="ARBA" id="ARBA00022475"/>
    </source>
</evidence>
<feature type="transmembrane region" description="Helical" evidence="8">
    <location>
        <begin position="6"/>
        <end position="28"/>
    </location>
</feature>
<dbReference type="InterPro" id="IPR006512">
    <property type="entry name" value="YidE_YbjL"/>
</dbReference>
<feature type="transmembrane region" description="Helical" evidence="8">
    <location>
        <begin position="35"/>
        <end position="53"/>
    </location>
</feature>
<dbReference type="InterPro" id="IPR006037">
    <property type="entry name" value="RCK_C"/>
</dbReference>
<evidence type="ECO:0000256" key="3">
    <source>
        <dbReference type="ARBA" id="ARBA00022448"/>
    </source>
</evidence>
<gene>
    <name evidence="10" type="ORF">FC46_GL000901</name>
</gene>
<dbReference type="NCBIfam" id="TIGR01625">
    <property type="entry name" value="YidE_YbjL_dupl"/>
    <property type="match status" value="1"/>
</dbReference>
<dbReference type="InterPro" id="IPR050144">
    <property type="entry name" value="AAE_transporter"/>
</dbReference>
<dbReference type="NCBIfam" id="TIGR03802">
    <property type="entry name" value="Asp_Ala_antiprt"/>
    <property type="match status" value="1"/>
</dbReference>
<dbReference type="InterPro" id="IPR036721">
    <property type="entry name" value="RCK_C_sf"/>
</dbReference>
<feature type="transmembrane region" description="Helical" evidence="8">
    <location>
        <begin position="467"/>
        <end position="488"/>
    </location>
</feature>
<dbReference type="GO" id="GO:0005886">
    <property type="term" value="C:plasma membrane"/>
    <property type="evidence" value="ECO:0007669"/>
    <property type="project" value="UniProtKB-SubCell"/>
</dbReference>
<keyword evidence="7 8" id="KW-0472">Membrane</keyword>
<evidence type="ECO:0000256" key="1">
    <source>
        <dbReference type="ARBA" id="ARBA00004651"/>
    </source>
</evidence>
<accession>A0A0R1U9K7</accession>
<feature type="transmembrane region" description="Helical" evidence="8">
    <location>
        <begin position="530"/>
        <end position="551"/>
    </location>
</feature>
<dbReference type="InterPro" id="IPR022457">
    <property type="entry name" value="Asp_Ala_antiprt"/>
</dbReference>
<feature type="transmembrane region" description="Helical" evidence="8">
    <location>
        <begin position="377"/>
        <end position="397"/>
    </location>
</feature>
<proteinExistence type="inferred from homology"/>
<dbReference type="Pfam" id="PF06826">
    <property type="entry name" value="Asp-Al_Ex"/>
    <property type="match status" value="2"/>
</dbReference>
<dbReference type="GO" id="GO:0006813">
    <property type="term" value="P:potassium ion transport"/>
    <property type="evidence" value="ECO:0007669"/>
    <property type="project" value="InterPro"/>
</dbReference>